<feature type="transmembrane region" description="Helical" evidence="1">
    <location>
        <begin position="358"/>
        <end position="381"/>
    </location>
</feature>
<dbReference type="EMBL" id="QURN01000013">
    <property type="protein sequence ID" value="RFC65805.1"/>
    <property type="molecule type" value="Genomic_DNA"/>
</dbReference>
<evidence type="ECO:0000256" key="2">
    <source>
        <dbReference type="SAM" id="SignalP"/>
    </source>
</evidence>
<evidence type="ECO:0000313" key="4">
    <source>
        <dbReference type="Proteomes" id="UP000262379"/>
    </source>
</evidence>
<dbReference type="Proteomes" id="UP000262379">
    <property type="component" value="Unassembled WGS sequence"/>
</dbReference>
<keyword evidence="4" id="KW-1185">Reference proteome</keyword>
<dbReference type="AlphaFoldDB" id="A0A371X9A2"/>
<accession>A0A371X9A2</accession>
<name>A0A371X9A2_9HYPH</name>
<protein>
    <recommendedName>
        <fullName evidence="5">Transcriptional regulator</fullName>
    </recommendedName>
</protein>
<keyword evidence="1" id="KW-0812">Transmembrane</keyword>
<feature type="chain" id="PRO_5017018160" description="Transcriptional regulator" evidence="2">
    <location>
        <begin position="17"/>
        <end position="398"/>
    </location>
</feature>
<comment type="caution">
    <text evidence="3">The sequence shown here is derived from an EMBL/GenBank/DDBJ whole genome shotgun (WGS) entry which is preliminary data.</text>
</comment>
<organism evidence="3 4">
    <name type="scientific">Mesorhizobium denitrificans</name>
    <dbReference type="NCBI Taxonomy" id="2294114"/>
    <lineage>
        <taxon>Bacteria</taxon>
        <taxon>Pseudomonadati</taxon>
        <taxon>Pseudomonadota</taxon>
        <taxon>Alphaproteobacteria</taxon>
        <taxon>Hyphomicrobiales</taxon>
        <taxon>Phyllobacteriaceae</taxon>
        <taxon>Mesorhizobium</taxon>
    </lineage>
</organism>
<evidence type="ECO:0000256" key="1">
    <source>
        <dbReference type="SAM" id="Phobius"/>
    </source>
</evidence>
<evidence type="ECO:0008006" key="5">
    <source>
        <dbReference type="Google" id="ProtNLM"/>
    </source>
</evidence>
<evidence type="ECO:0000313" key="3">
    <source>
        <dbReference type="EMBL" id="RFC65805.1"/>
    </source>
</evidence>
<sequence length="398" mass="43125">MLAASFIAFFSSNQFALLKLAFGFYDPFSITQYRMSRLSDEEYKTAIEQSLEEGDISDAQSLVDFARENGRELPTELVERTQENPFEFGLRNTLDLVNGARTGEMTSMASAGGVLAADYVGVGDVRDILIQGNNLVQGESYDKITLGFALVGAATSATIAAASAGTFITSGAATPVTGPALALATTIDNGASIVKNANKMRKLSKPLVKQITRISTNLVNVEPLKKALTRVSLPLPKWPSLTSVRNSLDNLDWHDLAKGDFSRLKKPLSEMMPTNMGDVETALKGVVRTDELENAKILAKSVGGIVAAGDVKTAFRAMEYADDAKDLSRFQKLAASMKGKTSAAIRVLGKGAIKLGKLFYRVIIILIAVLGWVLGALWFLYSMVRFSYRMVRRVRGVT</sequence>
<feature type="signal peptide" evidence="2">
    <location>
        <begin position="1"/>
        <end position="16"/>
    </location>
</feature>
<reference evidence="4" key="1">
    <citation type="submission" date="2018-08" db="EMBL/GenBank/DDBJ databases">
        <authorList>
            <person name="Im W.T."/>
        </authorList>
    </citation>
    <scope>NUCLEOTIDE SEQUENCE [LARGE SCALE GENOMIC DNA]</scope>
    <source>
        <strain evidence="4">LA-28</strain>
    </source>
</reference>
<keyword evidence="1" id="KW-0472">Membrane</keyword>
<gene>
    <name evidence="3" type="ORF">DY251_15930</name>
</gene>
<keyword evidence="2" id="KW-0732">Signal</keyword>
<proteinExistence type="predicted"/>
<keyword evidence="1" id="KW-1133">Transmembrane helix</keyword>